<name>A0A6L6U690_9FLAO</name>
<feature type="transmembrane region" description="Helical" evidence="1">
    <location>
        <begin position="106"/>
        <end position="128"/>
    </location>
</feature>
<dbReference type="Proteomes" id="UP000478208">
    <property type="component" value="Unassembled WGS sequence"/>
</dbReference>
<reference evidence="2 3" key="1">
    <citation type="submission" date="2019-12" db="EMBL/GenBank/DDBJ databases">
        <authorList>
            <person name="Li J."/>
        </authorList>
    </citation>
    <scope>NUCLEOTIDE SEQUENCE [LARGE SCALE GENOMIC DNA]</scope>
    <source>
        <strain evidence="2 3">HL2-2</strain>
    </source>
</reference>
<dbReference type="AlphaFoldDB" id="A0A6L6U690"/>
<evidence type="ECO:0000313" key="2">
    <source>
        <dbReference type="EMBL" id="MUU77721.1"/>
    </source>
</evidence>
<dbReference type="RefSeq" id="WP_157362573.1">
    <property type="nucleotide sequence ID" value="NZ_WOWS01000001.1"/>
</dbReference>
<accession>A0A6L6U690</accession>
<keyword evidence="1" id="KW-1133">Transmembrane helix</keyword>
<keyword evidence="1" id="KW-0812">Transmembrane</keyword>
<keyword evidence="1" id="KW-0472">Membrane</keyword>
<keyword evidence="3" id="KW-1185">Reference proteome</keyword>
<sequence length="134" mass="15111">MREDNKKIEQFINNIMSEAGLEQPSLDFTANVLSQIEVTSTSNATVYKPLISKSVWILILGSFIALIGYVIIGNTETTASWIDRLELPKVSLNLFENVSSHLSSTLMYAFVLLALMVSIQVPLVKYYFKNRITF</sequence>
<gene>
    <name evidence="2" type="ORF">GN138_04630</name>
</gene>
<comment type="caution">
    <text evidence="2">The sequence shown here is derived from an EMBL/GenBank/DDBJ whole genome shotgun (WGS) entry which is preliminary data.</text>
</comment>
<feature type="transmembrane region" description="Helical" evidence="1">
    <location>
        <begin position="55"/>
        <end position="72"/>
    </location>
</feature>
<organism evidence="2 3">
    <name type="scientific">Winogradskyella endarachnes</name>
    <dbReference type="NCBI Taxonomy" id="2681965"/>
    <lineage>
        <taxon>Bacteria</taxon>
        <taxon>Pseudomonadati</taxon>
        <taxon>Bacteroidota</taxon>
        <taxon>Flavobacteriia</taxon>
        <taxon>Flavobacteriales</taxon>
        <taxon>Flavobacteriaceae</taxon>
        <taxon>Winogradskyella</taxon>
    </lineage>
</organism>
<evidence type="ECO:0000313" key="3">
    <source>
        <dbReference type="Proteomes" id="UP000478208"/>
    </source>
</evidence>
<evidence type="ECO:0000256" key="1">
    <source>
        <dbReference type="SAM" id="Phobius"/>
    </source>
</evidence>
<dbReference type="EMBL" id="WOWS01000001">
    <property type="protein sequence ID" value="MUU77721.1"/>
    <property type="molecule type" value="Genomic_DNA"/>
</dbReference>
<protein>
    <submittedName>
        <fullName evidence="2">Uncharacterized protein</fullName>
    </submittedName>
</protein>
<proteinExistence type="predicted"/>